<keyword evidence="2" id="KW-1185">Reference proteome</keyword>
<reference evidence="1" key="1">
    <citation type="submission" date="2023-06" db="EMBL/GenBank/DDBJ databases">
        <title>Genomic analysis of the entomopathogenic nematode Steinernema hermaphroditum.</title>
        <authorList>
            <person name="Schwarz E.M."/>
            <person name="Heppert J.K."/>
            <person name="Baniya A."/>
            <person name="Schwartz H.T."/>
            <person name="Tan C.-H."/>
            <person name="Antoshechkin I."/>
            <person name="Sternberg P.W."/>
            <person name="Goodrich-Blair H."/>
            <person name="Dillman A.R."/>
        </authorList>
    </citation>
    <scope>NUCLEOTIDE SEQUENCE</scope>
    <source>
        <strain evidence="1">PS9179</strain>
        <tissue evidence="1">Whole animal</tissue>
    </source>
</reference>
<protein>
    <submittedName>
        <fullName evidence="1">Uncharacterized protein</fullName>
    </submittedName>
</protein>
<dbReference type="EMBL" id="JAUCMV010000003">
    <property type="protein sequence ID" value="KAK0410247.1"/>
    <property type="molecule type" value="Genomic_DNA"/>
</dbReference>
<evidence type="ECO:0000313" key="1">
    <source>
        <dbReference type="EMBL" id="KAK0410247.1"/>
    </source>
</evidence>
<comment type="caution">
    <text evidence="1">The sequence shown here is derived from an EMBL/GenBank/DDBJ whole genome shotgun (WGS) entry which is preliminary data.</text>
</comment>
<name>A0AA39HST5_9BILA</name>
<sequence>MPRVAEPNVPTSRLVIRFHVRLKRHKQKADSDTSGVCSSSNTGSVDSVKIPALKTVTLATADVDRRELLRKRCTEDYRKIMETIEASETFLRRAKEVQQRLAIGACVEPQEKAEKPKSQTNK</sequence>
<accession>A0AA39HST5</accession>
<proteinExistence type="predicted"/>
<evidence type="ECO:0000313" key="2">
    <source>
        <dbReference type="Proteomes" id="UP001175271"/>
    </source>
</evidence>
<gene>
    <name evidence="1" type="ORF">QR680_005025</name>
</gene>
<organism evidence="1 2">
    <name type="scientific">Steinernema hermaphroditum</name>
    <dbReference type="NCBI Taxonomy" id="289476"/>
    <lineage>
        <taxon>Eukaryota</taxon>
        <taxon>Metazoa</taxon>
        <taxon>Ecdysozoa</taxon>
        <taxon>Nematoda</taxon>
        <taxon>Chromadorea</taxon>
        <taxon>Rhabditida</taxon>
        <taxon>Tylenchina</taxon>
        <taxon>Panagrolaimomorpha</taxon>
        <taxon>Strongyloidoidea</taxon>
        <taxon>Steinernematidae</taxon>
        <taxon>Steinernema</taxon>
    </lineage>
</organism>
<dbReference type="Proteomes" id="UP001175271">
    <property type="component" value="Unassembled WGS sequence"/>
</dbReference>
<dbReference type="AlphaFoldDB" id="A0AA39HST5"/>